<keyword evidence="5" id="KW-0694">RNA-binding</keyword>
<evidence type="ECO:0000259" key="7">
    <source>
        <dbReference type="SMART" id="SM01382"/>
    </source>
</evidence>
<dbReference type="RefSeq" id="WP_009411643.1">
    <property type="nucleotide sequence ID" value="NZ_UAVS01000001.1"/>
</dbReference>
<evidence type="ECO:0000256" key="1">
    <source>
        <dbReference type="ARBA" id="ARBA00005636"/>
    </source>
</evidence>
<sequence>MSVRKLKPITPGQRFRVVNEFDTITTDKPEKSLLVPLKKTGGRNNQGKMTMRYIGGGHKKKYRIIDFKRNKFGVDAKVVSIEYDPNRTAFIALVQYTDGEKRYIIAPAGLKVDQVIVSGQENIAPEIGNAMPLSQIPLGTVISCIELRPGQGANIARSAGTFAQLMAKDGKYATVKLPSGETRMILLSCLATIGAVSNSDHQLVLSGKAGRSRWLGRRPRTRAVVMNPVDHPMGGGEGRATGGHPRSRKGIPAKGYRTRSKTKASNKYIVERRKK</sequence>
<comment type="subunit">
    <text evidence="5">Part of the 50S ribosomal subunit. Forms a bridge to the 30S subunit in the 70S ribosome.</text>
</comment>
<dbReference type="PIRSF" id="PIRSF002158">
    <property type="entry name" value="Ribosomal_L2"/>
    <property type="match status" value="1"/>
</dbReference>
<evidence type="ECO:0000256" key="4">
    <source>
        <dbReference type="ARBA" id="ARBA00035242"/>
    </source>
</evidence>
<dbReference type="InterPro" id="IPR022666">
    <property type="entry name" value="Ribosomal_uL2_RNA-bd_dom"/>
</dbReference>
<dbReference type="Pfam" id="PF00181">
    <property type="entry name" value="Ribosomal_L2_N"/>
    <property type="match status" value="1"/>
</dbReference>
<dbReference type="InterPro" id="IPR005880">
    <property type="entry name" value="Ribosomal_uL2_bac/org-type"/>
</dbReference>
<dbReference type="PANTHER" id="PTHR13691:SF5">
    <property type="entry name" value="LARGE RIBOSOMAL SUBUNIT PROTEIN UL2M"/>
    <property type="match status" value="1"/>
</dbReference>
<feature type="region of interest" description="Disordered" evidence="6">
    <location>
        <begin position="226"/>
        <end position="275"/>
    </location>
</feature>
<dbReference type="Proteomes" id="UP000250169">
    <property type="component" value="Unassembled WGS sequence"/>
</dbReference>
<evidence type="ECO:0000256" key="5">
    <source>
        <dbReference type="HAMAP-Rule" id="MF_01320"/>
    </source>
</evidence>
<dbReference type="PANTHER" id="PTHR13691">
    <property type="entry name" value="RIBOSOMAL PROTEIN L2"/>
    <property type="match status" value="1"/>
</dbReference>
<evidence type="ECO:0000256" key="3">
    <source>
        <dbReference type="ARBA" id="ARBA00023274"/>
    </source>
</evidence>
<dbReference type="Pfam" id="PF03947">
    <property type="entry name" value="Ribosomal_L2_C"/>
    <property type="match status" value="1"/>
</dbReference>
<comment type="similarity">
    <text evidence="1 5">Belongs to the universal ribosomal protein uL2 family.</text>
</comment>
<dbReference type="Gene3D" id="2.40.50.140">
    <property type="entry name" value="Nucleic acid-binding proteins"/>
    <property type="match status" value="1"/>
</dbReference>
<protein>
    <recommendedName>
        <fullName evidence="4 5">Large ribosomal subunit protein uL2</fullName>
    </recommendedName>
</protein>
<evidence type="ECO:0000313" key="9">
    <source>
        <dbReference type="EMBL" id="SQA92665.1"/>
    </source>
</evidence>
<dbReference type="Gene3D" id="4.10.950.10">
    <property type="entry name" value="Ribosomal protein L2, domain 3"/>
    <property type="match status" value="1"/>
</dbReference>
<dbReference type="SUPFAM" id="SSF50104">
    <property type="entry name" value="Translation proteins SH3-like domain"/>
    <property type="match status" value="1"/>
</dbReference>
<dbReference type="InterPro" id="IPR012340">
    <property type="entry name" value="NA-bd_OB-fold"/>
</dbReference>
<dbReference type="GO" id="GO:0019843">
    <property type="term" value="F:rRNA binding"/>
    <property type="evidence" value="ECO:0007669"/>
    <property type="project" value="UniProtKB-UniRule"/>
</dbReference>
<dbReference type="InterPro" id="IPR022669">
    <property type="entry name" value="Ribosomal_uL2_C"/>
</dbReference>
<dbReference type="InterPro" id="IPR014726">
    <property type="entry name" value="Ribosomal_uL2_dom3"/>
</dbReference>
<dbReference type="GO" id="GO:0003735">
    <property type="term" value="F:structural constituent of ribosome"/>
    <property type="evidence" value="ECO:0007669"/>
    <property type="project" value="InterPro"/>
</dbReference>
<evidence type="ECO:0000313" key="10">
    <source>
        <dbReference type="Proteomes" id="UP000250169"/>
    </source>
</evidence>
<evidence type="ECO:0000256" key="6">
    <source>
        <dbReference type="SAM" id="MobiDB-lite"/>
    </source>
</evidence>
<dbReference type="GO" id="GO:0002181">
    <property type="term" value="P:cytoplasmic translation"/>
    <property type="evidence" value="ECO:0007669"/>
    <property type="project" value="TreeGrafter"/>
</dbReference>
<keyword evidence="3 5" id="KW-0687">Ribonucleoprotein</keyword>
<name>A0A2X2T0M9_CAPOC</name>
<dbReference type="GO" id="GO:0015934">
    <property type="term" value="C:large ribosomal subunit"/>
    <property type="evidence" value="ECO:0007669"/>
    <property type="project" value="InterPro"/>
</dbReference>
<feature type="compositionally biased region" description="Basic residues" evidence="6">
    <location>
        <begin position="245"/>
        <end position="264"/>
    </location>
</feature>
<dbReference type="NCBIfam" id="TIGR01171">
    <property type="entry name" value="rplB_bact"/>
    <property type="match status" value="1"/>
</dbReference>
<dbReference type="SMART" id="SM01382">
    <property type="entry name" value="Ribosomal_L2_C"/>
    <property type="match status" value="1"/>
</dbReference>
<dbReference type="Gene3D" id="2.30.30.30">
    <property type="match status" value="1"/>
</dbReference>
<organism evidence="9 10">
    <name type="scientific">Capnocytophaga ochracea</name>
    <dbReference type="NCBI Taxonomy" id="1018"/>
    <lineage>
        <taxon>Bacteria</taxon>
        <taxon>Pseudomonadati</taxon>
        <taxon>Bacteroidota</taxon>
        <taxon>Flavobacteriia</taxon>
        <taxon>Flavobacteriales</taxon>
        <taxon>Flavobacteriaceae</taxon>
        <taxon>Capnocytophaga</taxon>
    </lineage>
</organism>
<evidence type="ECO:0000259" key="8">
    <source>
        <dbReference type="SMART" id="SM01383"/>
    </source>
</evidence>
<comment type="function">
    <text evidence="5">One of the primary rRNA binding proteins. Required for association of the 30S and 50S subunits to form the 70S ribosome, for tRNA binding and peptide bond formation. It has been suggested to have peptidyltransferase activity; this is somewhat controversial. Makes several contacts with the 16S rRNA in the 70S ribosome.</text>
</comment>
<dbReference type="InterPro" id="IPR002171">
    <property type="entry name" value="Ribosomal_uL2"/>
</dbReference>
<dbReference type="InterPro" id="IPR008991">
    <property type="entry name" value="Translation_prot_SH3-like_sf"/>
</dbReference>
<proteinExistence type="inferred from homology"/>
<dbReference type="InterPro" id="IPR014722">
    <property type="entry name" value="Rib_uL2_dom2"/>
</dbReference>
<gene>
    <name evidence="5 9" type="primary">rplB</name>
    <name evidence="9" type="ORF">NCTC11545_00117</name>
</gene>
<dbReference type="SUPFAM" id="SSF50249">
    <property type="entry name" value="Nucleic acid-binding proteins"/>
    <property type="match status" value="1"/>
</dbReference>
<dbReference type="AlphaFoldDB" id="A0A2X2T0M9"/>
<dbReference type="GO" id="GO:0016740">
    <property type="term" value="F:transferase activity"/>
    <property type="evidence" value="ECO:0007669"/>
    <property type="project" value="InterPro"/>
</dbReference>
<reference evidence="9 10" key="1">
    <citation type="submission" date="2018-06" db="EMBL/GenBank/DDBJ databases">
        <authorList>
            <consortium name="Pathogen Informatics"/>
            <person name="Doyle S."/>
        </authorList>
    </citation>
    <scope>NUCLEOTIDE SEQUENCE [LARGE SCALE GENOMIC DNA]</scope>
    <source>
        <strain evidence="9 10">NCTC11545</strain>
    </source>
</reference>
<evidence type="ECO:0000256" key="2">
    <source>
        <dbReference type="ARBA" id="ARBA00022980"/>
    </source>
</evidence>
<dbReference type="FunFam" id="4.10.950.10:FF:000001">
    <property type="entry name" value="50S ribosomal protein L2"/>
    <property type="match status" value="1"/>
</dbReference>
<dbReference type="EMBL" id="UAVS01000001">
    <property type="protein sequence ID" value="SQA92665.1"/>
    <property type="molecule type" value="Genomic_DNA"/>
</dbReference>
<keyword evidence="2 5" id="KW-0689">Ribosomal protein</keyword>
<dbReference type="SMART" id="SM01383">
    <property type="entry name" value="Ribosomal_L2"/>
    <property type="match status" value="1"/>
</dbReference>
<dbReference type="FunFam" id="2.30.30.30:FF:000001">
    <property type="entry name" value="50S ribosomal protein L2"/>
    <property type="match status" value="1"/>
</dbReference>
<feature type="domain" description="Large ribosomal subunit protein uL2 C-terminal" evidence="7">
    <location>
        <begin position="125"/>
        <end position="252"/>
    </location>
</feature>
<dbReference type="HAMAP" id="MF_01320_B">
    <property type="entry name" value="Ribosomal_uL2_B"/>
    <property type="match status" value="1"/>
</dbReference>
<feature type="domain" description="Large ribosomal subunit protein uL2 RNA-binding" evidence="8">
    <location>
        <begin position="42"/>
        <end position="118"/>
    </location>
</feature>
<keyword evidence="5" id="KW-0699">rRNA-binding</keyword>
<accession>A0A2X2T0M9</accession>
<dbReference type="FunFam" id="2.40.50.140:FF:000003">
    <property type="entry name" value="50S ribosomal protein L2"/>
    <property type="match status" value="1"/>
</dbReference>